<gene>
    <name evidence="1" type="ORF">EV680_11930</name>
</gene>
<accession>A0ABY2C106</accession>
<sequence>MKNNMISAMHTTHQHPCIKKSSFARQWKNNLLIPRNNAKAWRQQ</sequence>
<evidence type="ECO:0000313" key="2">
    <source>
        <dbReference type="Proteomes" id="UP000294721"/>
    </source>
</evidence>
<organism evidence="1 2">
    <name type="scientific">Uruburuella suis</name>
    <dbReference type="NCBI Taxonomy" id="252130"/>
    <lineage>
        <taxon>Bacteria</taxon>
        <taxon>Pseudomonadati</taxon>
        <taxon>Pseudomonadota</taxon>
        <taxon>Betaproteobacteria</taxon>
        <taxon>Neisseriales</taxon>
        <taxon>Neisseriaceae</taxon>
        <taxon>Uruburuella</taxon>
    </lineage>
</organism>
<keyword evidence="2" id="KW-1185">Reference proteome</keyword>
<comment type="caution">
    <text evidence="1">The sequence shown here is derived from an EMBL/GenBank/DDBJ whole genome shotgun (WGS) entry which is preliminary data.</text>
</comment>
<protein>
    <submittedName>
        <fullName evidence="1">Uncharacterized protein</fullName>
    </submittedName>
</protein>
<evidence type="ECO:0000313" key="1">
    <source>
        <dbReference type="EMBL" id="TCP03738.1"/>
    </source>
</evidence>
<dbReference type="Proteomes" id="UP000294721">
    <property type="component" value="Unassembled WGS sequence"/>
</dbReference>
<proteinExistence type="predicted"/>
<reference evidence="1 2" key="1">
    <citation type="submission" date="2019-03" db="EMBL/GenBank/DDBJ databases">
        <title>Genomic Encyclopedia of Type Strains, Phase IV (KMG-IV): sequencing the most valuable type-strain genomes for metagenomic binning, comparative biology and taxonomic classification.</title>
        <authorList>
            <person name="Goeker M."/>
        </authorList>
    </citation>
    <scope>NUCLEOTIDE SEQUENCE [LARGE SCALE GENOMIC DNA]</scope>
    <source>
        <strain evidence="1 2">DSM 17474</strain>
    </source>
</reference>
<dbReference type="EMBL" id="SLXE01000019">
    <property type="protein sequence ID" value="TCP03738.1"/>
    <property type="molecule type" value="Genomic_DNA"/>
</dbReference>
<name>A0ABY2C106_9NEIS</name>